<evidence type="ECO:0000313" key="1">
    <source>
        <dbReference type="EMBL" id="KAL3599487.1"/>
    </source>
</evidence>
<name>A0ACC4CPT4_POPAL</name>
<accession>A0ACC4CPT4</accession>
<organism evidence="1 2">
    <name type="scientific">Populus alba</name>
    <name type="common">White poplar</name>
    <dbReference type="NCBI Taxonomy" id="43335"/>
    <lineage>
        <taxon>Eukaryota</taxon>
        <taxon>Viridiplantae</taxon>
        <taxon>Streptophyta</taxon>
        <taxon>Embryophyta</taxon>
        <taxon>Tracheophyta</taxon>
        <taxon>Spermatophyta</taxon>
        <taxon>Magnoliopsida</taxon>
        <taxon>eudicotyledons</taxon>
        <taxon>Gunneridae</taxon>
        <taxon>Pentapetalae</taxon>
        <taxon>rosids</taxon>
        <taxon>fabids</taxon>
        <taxon>Malpighiales</taxon>
        <taxon>Salicaceae</taxon>
        <taxon>Saliceae</taxon>
        <taxon>Populus</taxon>
    </lineage>
</organism>
<sequence length="810" mass="88942">MSAYGTAAITANGNGLSLQEIINENVDLVRLLLLFFFYSIFFMSVFQLRKYFNDCNARKKESKVLKFLGFMWNPLSWVMEGAAVVAIVLANGQVLRDGRWIEHEAAVLVPGDVISVKLGDIIPADARLLEGDPLKIDQSALTGESLPVTKKPGDEIFSGSTCKHGEIEAVVIATGVHTFFGKAAHLVDSTNQVGHFQKVLTSIGNFCIVSIVVGIVIEAIVMWPIQGRKYRDGIDNILVLLIGGIPIAMPTVLSVTMAIGSHRLSQQGAITKRMTAIEEMAGMDVLCSDKTGTLTLNKLTVDKSLVEVFANDVDQDNVILLGARASRIENQDAIDACIVGMLADPKEIIALCNLGEDVARKAHAIIDKYAERGLRSLAVCRQIVPEKTKESPGGPWEFVGLLPLFDPPRHDSAETITRALNLGVNVKMITGDQLAIGKETGRRLGMGTNMYPSSALLGQHPDESTAALAVDELIEKADGFAGVFPEHKYEIVKRLQARKHVCGMTGDGVNDAPALKKADIGIAVADATDAARGASDIVLTEPGLSVIVSAVLTSRAIFQRMKNYTIYAVTITIRIVLGFLLLALIWKFDFSPFMVLIIAILNDGTIMTISKDRVKPSPLPDSWKLKEIFATGVILGTYLALMTVVFFWIVHSSDFFSIATIIAVYANWEFASIHGIGWGWAGVIWLYSIIFYIPLDFLKFIIRYALSSKSWDNLLQNKTAFTSKKDYGKRETMASWAADQRTINGLHPPEGSELFNDKSNYRELQDIAEHAKRRAEVARLRELHTLKGHVESVVKLKGLDIETIQQHYTV</sequence>
<dbReference type="EMBL" id="RCHU02000003">
    <property type="protein sequence ID" value="KAL3599487.1"/>
    <property type="molecule type" value="Genomic_DNA"/>
</dbReference>
<keyword evidence="2" id="KW-1185">Reference proteome</keyword>
<gene>
    <name evidence="1" type="ORF">D5086_007405</name>
</gene>
<protein>
    <submittedName>
        <fullName evidence="1">Uncharacterized protein</fullName>
    </submittedName>
</protein>
<evidence type="ECO:0000313" key="2">
    <source>
        <dbReference type="Proteomes" id="UP000309997"/>
    </source>
</evidence>
<dbReference type="Proteomes" id="UP000309997">
    <property type="component" value="Unassembled WGS sequence"/>
</dbReference>
<comment type="caution">
    <text evidence="1">The sequence shown here is derived from an EMBL/GenBank/DDBJ whole genome shotgun (WGS) entry which is preliminary data.</text>
</comment>
<reference evidence="1 2" key="1">
    <citation type="journal article" date="2024" name="Plant Biotechnol. J.">
        <title>Genome and CRISPR/Cas9 system of a widespread forest tree (Populus alba) in the world.</title>
        <authorList>
            <person name="Liu Y.J."/>
            <person name="Jiang P.F."/>
            <person name="Han X.M."/>
            <person name="Li X.Y."/>
            <person name="Wang H.M."/>
            <person name="Wang Y.J."/>
            <person name="Wang X.X."/>
            <person name="Zeng Q.Y."/>
        </authorList>
    </citation>
    <scope>NUCLEOTIDE SEQUENCE [LARGE SCALE GENOMIC DNA]</scope>
    <source>
        <strain evidence="2">cv. PAL-ZL1</strain>
    </source>
</reference>
<proteinExistence type="predicted"/>